<dbReference type="InterPro" id="IPR011990">
    <property type="entry name" value="TPR-like_helical_dom_sf"/>
</dbReference>
<keyword evidence="1" id="KW-0802">TPR repeat</keyword>
<dbReference type="SUPFAM" id="SSF53335">
    <property type="entry name" value="S-adenosyl-L-methionine-dependent methyltransferases"/>
    <property type="match status" value="1"/>
</dbReference>
<dbReference type="InterPro" id="IPR019734">
    <property type="entry name" value="TPR_rpt"/>
</dbReference>
<name>A0A2R5F4R2_9PROT</name>
<feature type="repeat" description="TPR" evidence="1">
    <location>
        <begin position="27"/>
        <end position="60"/>
    </location>
</feature>
<evidence type="ECO:0000256" key="1">
    <source>
        <dbReference type="PROSITE-ProRule" id="PRU00339"/>
    </source>
</evidence>
<accession>A0A2R5F4R2</accession>
<proteinExistence type="predicted"/>
<evidence type="ECO:0000313" key="3">
    <source>
        <dbReference type="Proteomes" id="UP000245081"/>
    </source>
</evidence>
<dbReference type="Proteomes" id="UP000245081">
    <property type="component" value="Unassembled WGS sequence"/>
</dbReference>
<dbReference type="Gene3D" id="3.40.50.150">
    <property type="entry name" value="Vaccinia Virus protein VP39"/>
    <property type="match status" value="1"/>
</dbReference>
<dbReference type="PANTHER" id="PTHR40036:SF1">
    <property type="entry name" value="MACROCIN O-METHYLTRANSFERASE"/>
    <property type="match status" value="1"/>
</dbReference>
<dbReference type="Pfam" id="PF13578">
    <property type="entry name" value="Methyltransf_24"/>
    <property type="match status" value="1"/>
</dbReference>
<dbReference type="PANTHER" id="PTHR40036">
    <property type="entry name" value="MACROCIN O-METHYLTRANSFERASE"/>
    <property type="match status" value="1"/>
</dbReference>
<dbReference type="EMBL" id="BDOQ01000003">
    <property type="protein sequence ID" value="GBG13377.1"/>
    <property type="molecule type" value="Genomic_DNA"/>
</dbReference>
<dbReference type="AlphaFoldDB" id="A0A2R5F4R2"/>
<sequence length="363" mass="40636">MQYLNAGFIAEAETTFHRVLQQSPKHPMAQHILGSIALKSGDFALAAEYFTRAVKLQPDNYEAHCNLGLALHEQGLLDQAIVQYQTAIKLKPNYSDALYNLHAGEIRSEKLEPAIECLEKVLAINANDNDAKFTLGALKNYQDAKQGRDLMTEAASKGGRVFKSRLDAWDYLKAATGTLPPITGSNIETFRLCIEAAKVNGLILEFGVRHGNTIRQIAKLVNQQVHGFDSFEGLPEVWHHEPKGSYTTKGVIPQVPANVELHVGWFEDTLSKFLETHPGPVRFVNVDCDIYSSTKTVLDALAPRIVPGTVLVFDEYIGNEHWREDEFKAFQEAVQNYGWKYEYICFSLFTKQVAVIIKSTAIH</sequence>
<evidence type="ECO:0000313" key="2">
    <source>
        <dbReference type="EMBL" id="GBG13377.1"/>
    </source>
</evidence>
<dbReference type="SMART" id="SM00028">
    <property type="entry name" value="TPR"/>
    <property type="match status" value="3"/>
</dbReference>
<dbReference type="SUPFAM" id="SSF48452">
    <property type="entry name" value="TPR-like"/>
    <property type="match status" value="1"/>
</dbReference>
<protein>
    <submittedName>
        <fullName evidence="2">Uncharacterized protein</fullName>
    </submittedName>
</protein>
<dbReference type="Pfam" id="PF13432">
    <property type="entry name" value="TPR_16"/>
    <property type="match status" value="1"/>
</dbReference>
<reference evidence="2 3" key="1">
    <citation type="journal article" date="2018" name="Environ. Microbiol.">
        <title>Isolation and genomic characterization of Novimethylophilus kurashikiensis gen. nov. sp. nov., a new lanthanide-dependent methylotrophic species of Methylophilaceae.</title>
        <authorList>
            <person name="Lv H."/>
            <person name="Sahin N."/>
            <person name="Tani A."/>
        </authorList>
    </citation>
    <scope>NUCLEOTIDE SEQUENCE [LARGE SCALE GENOMIC DNA]</scope>
    <source>
        <strain evidence="2 3">La2-4</strain>
    </source>
</reference>
<comment type="caution">
    <text evidence="2">The sequence shown here is derived from an EMBL/GenBank/DDBJ whole genome shotgun (WGS) entry which is preliminary data.</text>
</comment>
<dbReference type="InterPro" id="IPR008884">
    <property type="entry name" value="TylF_MeTrfase"/>
</dbReference>
<dbReference type="InterPro" id="IPR029063">
    <property type="entry name" value="SAM-dependent_MTases_sf"/>
</dbReference>
<gene>
    <name evidence="2" type="ORF">NMK_0923</name>
</gene>
<keyword evidence="3" id="KW-1185">Reference proteome</keyword>
<feature type="repeat" description="TPR" evidence="1">
    <location>
        <begin position="61"/>
        <end position="94"/>
    </location>
</feature>
<dbReference type="PROSITE" id="PS50005">
    <property type="entry name" value="TPR"/>
    <property type="match status" value="2"/>
</dbReference>
<dbReference type="Gene3D" id="1.25.40.10">
    <property type="entry name" value="Tetratricopeptide repeat domain"/>
    <property type="match status" value="1"/>
</dbReference>
<organism evidence="2 3">
    <name type="scientific">Novimethylophilus kurashikiensis</name>
    <dbReference type="NCBI Taxonomy" id="1825523"/>
    <lineage>
        <taxon>Bacteria</taxon>
        <taxon>Pseudomonadati</taxon>
        <taxon>Pseudomonadota</taxon>
        <taxon>Betaproteobacteria</taxon>
        <taxon>Nitrosomonadales</taxon>
        <taxon>Methylophilaceae</taxon>
        <taxon>Novimethylophilus</taxon>
    </lineage>
</organism>